<dbReference type="RefSeq" id="WP_162085175.1">
    <property type="nucleotide sequence ID" value="NZ_AP021881.1"/>
</dbReference>
<evidence type="ECO:0000313" key="3">
    <source>
        <dbReference type="Proteomes" id="UP000463939"/>
    </source>
</evidence>
<proteinExistence type="predicted"/>
<feature type="region of interest" description="Disordered" evidence="1">
    <location>
        <begin position="1"/>
        <end position="23"/>
    </location>
</feature>
<feature type="compositionally biased region" description="Basic and acidic residues" evidence="1">
    <location>
        <begin position="1"/>
        <end position="15"/>
    </location>
</feature>
<protein>
    <recommendedName>
        <fullName evidence="4">HDOD domain-containing protein</fullName>
    </recommendedName>
</protein>
<dbReference type="SUPFAM" id="SSF109604">
    <property type="entry name" value="HD-domain/PDEase-like"/>
    <property type="match status" value="1"/>
</dbReference>
<dbReference type="EMBL" id="AP021881">
    <property type="protein sequence ID" value="BBP01389.1"/>
    <property type="molecule type" value="Genomic_DNA"/>
</dbReference>
<evidence type="ECO:0000256" key="1">
    <source>
        <dbReference type="SAM" id="MobiDB-lite"/>
    </source>
</evidence>
<reference evidence="3" key="1">
    <citation type="submission" date="2019-11" db="EMBL/GenBank/DDBJ databases">
        <title>Isolation and characterization of a novel species in the genus Sulfuriferula.</title>
        <authorList>
            <person name="Mochizuki J."/>
            <person name="Kojima H."/>
            <person name="Fukui M."/>
        </authorList>
    </citation>
    <scope>NUCLEOTIDE SEQUENCE [LARGE SCALE GENOMIC DNA]</scope>
    <source>
        <strain evidence="3">SGTM</strain>
    </source>
</reference>
<evidence type="ECO:0008006" key="4">
    <source>
        <dbReference type="Google" id="ProtNLM"/>
    </source>
</evidence>
<dbReference type="AlphaFoldDB" id="A0A809RHL9"/>
<name>A0A809RHL9_9PROT</name>
<dbReference type="KEGG" id="sniv:SFSGTM_20970"/>
<sequence length="450" mass="49790">MKIESTPPSEKKESKINTSRSDQEQIATHVLKIESEQSHAHQAEVLARLLARQTIYDNVGHATAIELVPRIRLAYNGDAPNAKSLRDGDDTTLFAGVFSLTDEGKQLQYPVLISISADSLSHDDVSYLPPEYVMFALDLNSTTQITSLLPTILELLRRGFNMALNCKVNQVLPPELLALIKLVRLDVGDLNVIDLEHTIKALRALGVEKICAFNISCQESLVVCQRLKVDSFEGNFCDLPHAFSHKLIEVDSARIRQLISAVISRQDLCVIENMMKFDLRLVYQLLMYVKAINSEASVSSIAEALQQLKLEGLKRWLSLLLNACTPPTPHSITLMKRGLARALIMEDLSRKSLQVQDPEGMYLIGLLSVMDKLLGHSMQSLIRPLPLNKDLAAAIIEQKGNNGLMLKLAMSTEGSDTAMVENYATRCLISTTDVNLAMINAMVKAETSGL</sequence>
<keyword evidence="3" id="KW-1185">Reference proteome</keyword>
<gene>
    <name evidence="2" type="ORF">SFSGTM_20970</name>
</gene>
<organism evidence="2 3">
    <name type="scientific">Sulfuriferula nivalis</name>
    <dbReference type="NCBI Taxonomy" id="2675298"/>
    <lineage>
        <taxon>Bacteria</taxon>
        <taxon>Pseudomonadati</taxon>
        <taxon>Pseudomonadota</taxon>
        <taxon>Betaproteobacteria</taxon>
        <taxon>Nitrosomonadales</taxon>
        <taxon>Sulfuricellaceae</taxon>
        <taxon>Sulfuriferula</taxon>
    </lineage>
</organism>
<evidence type="ECO:0000313" key="2">
    <source>
        <dbReference type="EMBL" id="BBP01389.1"/>
    </source>
</evidence>
<dbReference type="Proteomes" id="UP000463939">
    <property type="component" value="Chromosome"/>
</dbReference>
<accession>A0A809RHL9</accession>